<name>A0A1F5ED53_9BACT</name>
<proteinExistence type="predicted"/>
<dbReference type="EMBL" id="MEZV01000059">
    <property type="protein sequence ID" value="OGD65387.1"/>
    <property type="molecule type" value="Genomic_DNA"/>
</dbReference>
<comment type="caution">
    <text evidence="1">The sequence shown here is derived from an EMBL/GenBank/DDBJ whole genome shotgun (WGS) entry which is preliminary data.</text>
</comment>
<dbReference type="Proteomes" id="UP000176451">
    <property type="component" value="Unassembled WGS sequence"/>
</dbReference>
<dbReference type="Pfam" id="PF08843">
    <property type="entry name" value="AbiEii"/>
    <property type="match status" value="2"/>
</dbReference>
<protein>
    <recommendedName>
        <fullName evidence="3">Nucleotidyltransferase</fullName>
    </recommendedName>
</protein>
<dbReference type="Gene3D" id="3.10.450.620">
    <property type="entry name" value="JHP933, nucleotidyltransferase-like core domain"/>
    <property type="match status" value="1"/>
</dbReference>
<dbReference type="STRING" id="1797469.A3F08_01780"/>
<gene>
    <name evidence="1" type="ORF">A3F08_01780</name>
</gene>
<reference evidence="1 2" key="1">
    <citation type="journal article" date="2016" name="Nat. Commun.">
        <title>Thousands of microbial genomes shed light on interconnected biogeochemical processes in an aquifer system.</title>
        <authorList>
            <person name="Anantharaman K."/>
            <person name="Brown C.T."/>
            <person name="Hug L.A."/>
            <person name="Sharon I."/>
            <person name="Castelle C.J."/>
            <person name="Probst A.J."/>
            <person name="Thomas B.C."/>
            <person name="Singh A."/>
            <person name="Wilkins M.J."/>
            <person name="Karaoz U."/>
            <person name="Brodie E.L."/>
            <person name="Williams K.H."/>
            <person name="Hubbard S.S."/>
            <person name="Banfield J.F."/>
        </authorList>
    </citation>
    <scope>NUCLEOTIDE SEQUENCE [LARGE SCALE GENOMIC DNA]</scope>
</reference>
<dbReference type="InterPro" id="IPR014942">
    <property type="entry name" value="AbiEii"/>
</dbReference>
<evidence type="ECO:0000313" key="2">
    <source>
        <dbReference type="Proteomes" id="UP000176451"/>
    </source>
</evidence>
<organism evidence="1 2">
    <name type="scientific">Candidatus Berkelbacteria bacterium RIFCSPHIGHO2_12_FULL_36_9</name>
    <dbReference type="NCBI Taxonomy" id="1797469"/>
    <lineage>
        <taxon>Bacteria</taxon>
        <taxon>Candidatus Berkelbacteria</taxon>
    </lineage>
</organism>
<dbReference type="AlphaFoldDB" id="A0A1F5ED53"/>
<evidence type="ECO:0008006" key="3">
    <source>
        <dbReference type="Google" id="ProtNLM"/>
    </source>
</evidence>
<sequence>MFEETLSKKTHDLLAALSKNELIKKAYLAGDTALALQLGHRISVDLDFFTNAKFSVDSTINSLNKISKFTLERRDWQTIIGYFEKIKFSLFYYEHKLISKPIDYQGIKLAHIKDIAAMKINAVADRGLKRDFIDLYFIMQTDLDLKHIIELYDKKYAKLKINKLHILKSLTYFVDADDEKMPKMLKDVSW</sequence>
<accession>A0A1F5ED53</accession>
<evidence type="ECO:0000313" key="1">
    <source>
        <dbReference type="EMBL" id="OGD65387.1"/>
    </source>
</evidence>